<organism evidence="1 2">
    <name type="scientific">Schaalia hyovaginalis</name>
    <dbReference type="NCBI Taxonomy" id="29316"/>
    <lineage>
        <taxon>Bacteria</taxon>
        <taxon>Bacillati</taxon>
        <taxon>Actinomycetota</taxon>
        <taxon>Actinomycetes</taxon>
        <taxon>Actinomycetales</taxon>
        <taxon>Actinomycetaceae</taxon>
        <taxon>Schaalia</taxon>
    </lineage>
</organism>
<keyword evidence="1" id="KW-0548">Nucleotidyltransferase</keyword>
<dbReference type="PANTHER" id="PTHR11669">
    <property type="entry name" value="REPLICATION FACTOR C / DNA POLYMERASE III GAMMA-TAU SUBUNIT"/>
    <property type="match status" value="1"/>
</dbReference>
<dbReference type="AlphaFoldDB" id="A0A923E2X1"/>
<name>A0A923E2X1_9ACTO</name>
<keyword evidence="2" id="KW-1185">Reference proteome</keyword>
<proteinExistence type="predicted"/>
<evidence type="ECO:0000313" key="2">
    <source>
        <dbReference type="Proteomes" id="UP000617426"/>
    </source>
</evidence>
<sequence length="409" mass="44546">MSRRGSADDRGVWGRLVGQDSAVETLKEAARAARAIVDAGLEEGAREDQSRAMSHAWLMTGPPGSGRSNAAKAFAAALQCTGDEPGCGVCPGCRTTMSDSNADVRLVVTEASVINTETARGLVLDAQVAPSQGRWRVIIVEDADRLHERAANALLKAIEEPPERTVWLLCAPSVEDMLTTIRSRCRHLGLRIPSVRAVADLLVGEGVADEETAMEAARAAQSHIGLARALAADPELRRKRRATLTAPVRVRSVGDAVIAAADLHDIAKKRSEERVSARDAAERAALLRQLGIEDKKAPPRQYATMIRQLEEQQKKRAKRALTDELDRALLDLMSIYRDVLMLQLGTDQELINTDLEDLSAEIAQESTPQQTMTRIEAIERARRRLVMNGQPLLVLEAMAVSLRPQVEGS</sequence>
<accession>A0A923E2X1</accession>
<dbReference type="GO" id="GO:0006261">
    <property type="term" value="P:DNA-templated DNA replication"/>
    <property type="evidence" value="ECO:0007669"/>
    <property type="project" value="TreeGrafter"/>
</dbReference>
<dbReference type="NCBIfam" id="NF005926">
    <property type="entry name" value="PRK07940.1"/>
    <property type="match status" value="1"/>
</dbReference>
<dbReference type="EC" id="2.7.7.7" evidence="1"/>
<dbReference type="EMBL" id="JACHMK010000001">
    <property type="protein sequence ID" value="MBB6333857.1"/>
    <property type="molecule type" value="Genomic_DNA"/>
</dbReference>
<protein>
    <submittedName>
        <fullName evidence="1">DNA polymerase-3 subunit delta</fullName>
        <ecNumber evidence="1">2.7.7.7</ecNumber>
    </submittedName>
</protein>
<keyword evidence="1" id="KW-0808">Transferase</keyword>
<comment type="caution">
    <text evidence="1">The sequence shown here is derived from an EMBL/GenBank/DDBJ whole genome shotgun (WGS) entry which is preliminary data.</text>
</comment>
<dbReference type="Gene3D" id="3.40.50.300">
    <property type="entry name" value="P-loop containing nucleotide triphosphate hydrolases"/>
    <property type="match status" value="1"/>
</dbReference>
<evidence type="ECO:0000313" key="1">
    <source>
        <dbReference type="EMBL" id="MBB6333857.1"/>
    </source>
</evidence>
<dbReference type="InterPro" id="IPR027417">
    <property type="entry name" value="P-loop_NTPase"/>
</dbReference>
<gene>
    <name evidence="1" type="ORF">HD592_000422</name>
</gene>
<dbReference type="Proteomes" id="UP000617426">
    <property type="component" value="Unassembled WGS sequence"/>
</dbReference>
<dbReference type="RefSeq" id="WP_184451517.1">
    <property type="nucleotide sequence ID" value="NZ_JACHMK010000001.1"/>
</dbReference>
<dbReference type="Pfam" id="PF13177">
    <property type="entry name" value="DNA_pol3_delta2"/>
    <property type="match status" value="1"/>
</dbReference>
<dbReference type="InterPro" id="IPR050238">
    <property type="entry name" value="DNA_Rep/Repair_Clamp_Loader"/>
</dbReference>
<reference evidence="1" key="1">
    <citation type="submission" date="2020-08" db="EMBL/GenBank/DDBJ databases">
        <title>Sequencing the genomes of 1000 actinobacteria strains.</title>
        <authorList>
            <person name="Klenk H.-P."/>
        </authorList>
    </citation>
    <scope>NUCLEOTIDE SEQUENCE</scope>
    <source>
        <strain evidence="1">DSM 10695</strain>
    </source>
</reference>
<dbReference type="SUPFAM" id="SSF52540">
    <property type="entry name" value="P-loop containing nucleoside triphosphate hydrolases"/>
    <property type="match status" value="1"/>
</dbReference>
<dbReference type="GO" id="GO:0003887">
    <property type="term" value="F:DNA-directed DNA polymerase activity"/>
    <property type="evidence" value="ECO:0007669"/>
    <property type="project" value="UniProtKB-EC"/>
</dbReference>
<dbReference type="PANTHER" id="PTHR11669:SF8">
    <property type="entry name" value="DNA POLYMERASE III SUBUNIT DELTA"/>
    <property type="match status" value="1"/>
</dbReference>